<evidence type="ECO:0000313" key="2">
    <source>
        <dbReference type="Proteomes" id="UP000001068"/>
    </source>
</evidence>
<reference evidence="2" key="1">
    <citation type="submission" date="2010-11" db="EMBL/GenBank/DDBJ databases">
        <title>The complete genome of Desulfurococcus mucosus DSM 2162.</title>
        <authorList>
            <consortium name="US DOE Joint Genome Institute (JGI-PGF)"/>
            <person name="Lucas S."/>
            <person name="Copeland A."/>
            <person name="Lapidus A."/>
            <person name="Bruce D."/>
            <person name="Goodwin L."/>
            <person name="Pitluck S."/>
            <person name="Kyrpides N."/>
            <person name="Mavromatis K."/>
            <person name="Pagani I."/>
            <person name="Ivanova N."/>
            <person name="Ovchinnikova G."/>
            <person name="Chertkov O."/>
            <person name="Held B."/>
            <person name="Brettin T."/>
            <person name="Detter J.C."/>
            <person name="Tapia R."/>
            <person name="Han C."/>
            <person name="Land M."/>
            <person name="Hauser L."/>
            <person name="Markowitz V."/>
            <person name="Cheng J.-F."/>
            <person name="Hugenholtz P."/>
            <person name="Woyke T."/>
            <person name="Wu D."/>
            <person name="Wirth R."/>
            <person name="Bilek Y."/>
            <person name="Hader T."/>
            <person name="Klenk H.-P."/>
            <person name="Eisen J.A."/>
        </authorList>
    </citation>
    <scope>NUCLEOTIDE SEQUENCE [LARGE SCALE GENOMIC DNA]</scope>
    <source>
        <strain evidence="2">ATCC 35584 / DSM 2162 / JCM 9187 / O7/1</strain>
    </source>
</reference>
<reference evidence="1 2" key="2">
    <citation type="journal article" date="2011" name="Stand. Genomic Sci.">
        <title>Complete genome sequence of Desulfurococcus mucosus type strain (O7/1).</title>
        <authorList>
            <person name="Wirth R."/>
            <person name="Chertkov O."/>
            <person name="Held B."/>
            <person name="Lapidus A."/>
            <person name="Nolan M."/>
            <person name="Lucas S."/>
            <person name="Hammon N."/>
            <person name="Deshpande S."/>
            <person name="Cheng J.F."/>
            <person name="Tapia R."/>
            <person name="Han C."/>
            <person name="Goodwin L."/>
            <person name="Pitluck S."/>
            <person name="Liolios K."/>
            <person name="Ioanna P."/>
            <person name="Ivanova N."/>
            <person name="Mavromatis K."/>
            <person name="Mikhailova N."/>
            <person name="Pati A."/>
            <person name="Chen A."/>
            <person name="Palaniappan K."/>
            <person name="Land M."/>
            <person name="Hauser L."/>
            <person name="Chang Y.J."/>
            <person name="Jeffries C.D."/>
            <person name="Bilek Y."/>
            <person name="Hader T."/>
            <person name="Rohde M."/>
            <person name="Spring S."/>
            <person name="Sikorski J."/>
            <person name="Goker M."/>
            <person name="Woyke T."/>
            <person name="Bristow J."/>
            <person name="Eisen J.A."/>
            <person name="Markowitz V."/>
            <person name="Hugenholtz P."/>
            <person name="Kyrpides N.C."/>
            <person name="Klenk H.P."/>
        </authorList>
    </citation>
    <scope>NUCLEOTIDE SEQUENCE [LARGE SCALE GENOMIC DNA]</scope>
    <source>
        <strain evidence="2">ATCC 35584 / DSM 2162 / JCM 9187 / O7/1</strain>
    </source>
</reference>
<dbReference type="RefSeq" id="WP_013562172.1">
    <property type="nucleotide sequence ID" value="NC_014961.1"/>
</dbReference>
<dbReference type="HOGENOM" id="CLU_1127046_0_0_2"/>
<dbReference type="Proteomes" id="UP000001068">
    <property type="component" value="Chromosome"/>
</dbReference>
<sequence>MPTVKINFYGVELELGDRLTEVSSRIPLGRMLQVLEVTLLAELHGKYFTGEQYSEALRDHLEALLKRGECTYIHVKYRDAELHMLLLGRLIVNSDIEPQLLGLEVVPRLLEETPEEVLVYAVHVPVLKLDVDGLIEGELGLLMKSLVDALNTAVVSIVRGELDELSKQVGEIDRAVAGVKRLAKSKSTDEKLRRLGSEFLGDLERLVGLHRAGDYIGFLGSAILVAQAVAYSCSRLRSSVLNHAAV</sequence>
<dbReference type="EMBL" id="CP002363">
    <property type="protein sequence ID" value="ADV64950.1"/>
    <property type="molecule type" value="Genomic_DNA"/>
</dbReference>
<dbReference type="AlphaFoldDB" id="E8R8X4"/>
<proteinExistence type="predicted"/>
<accession>E8R8X4</accession>
<name>E8R8X4_DESM0</name>
<gene>
    <name evidence="1" type="ordered locus">Desmu_0642</name>
</gene>
<keyword evidence="2" id="KW-1185">Reference proteome</keyword>
<dbReference type="KEGG" id="dmu:Desmu_0642"/>
<dbReference type="STRING" id="765177.Desmu_0642"/>
<protein>
    <submittedName>
        <fullName evidence="1">Uncharacterized protein</fullName>
    </submittedName>
</protein>
<organism evidence="1 2">
    <name type="scientific">Desulfurococcus mucosus (strain ATCC 35584 / DSM 2162 / JCM 9187 / O7/1)</name>
    <dbReference type="NCBI Taxonomy" id="765177"/>
    <lineage>
        <taxon>Archaea</taxon>
        <taxon>Thermoproteota</taxon>
        <taxon>Thermoprotei</taxon>
        <taxon>Desulfurococcales</taxon>
        <taxon>Desulfurococcaceae</taxon>
        <taxon>Desulfurococcus</taxon>
    </lineage>
</organism>
<dbReference type="GeneID" id="10153336"/>
<evidence type="ECO:0000313" key="1">
    <source>
        <dbReference type="EMBL" id="ADV64950.1"/>
    </source>
</evidence>